<dbReference type="EMBL" id="QHJQ01000005">
    <property type="protein sequence ID" value="PXA04116.1"/>
    <property type="molecule type" value="Genomic_DNA"/>
</dbReference>
<dbReference type="RefSeq" id="WP_110131063.1">
    <property type="nucleotide sequence ID" value="NZ_QHJQ01000005.1"/>
</dbReference>
<gene>
    <name evidence="1" type="ORF">DDZ13_08745</name>
</gene>
<protein>
    <submittedName>
        <fullName evidence="1">GxxExxY protein</fullName>
    </submittedName>
</protein>
<keyword evidence="2" id="KW-1185">Reference proteome</keyword>
<organism evidence="1 2">
    <name type="scientific">Coraliomargarita sinensis</name>
    <dbReference type="NCBI Taxonomy" id="2174842"/>
    <lineage>
        <taxon>Bacteria</taxon>
        <taxon>Pseudomonadati</taxon>
        <taxon>Verrucomicrobiota</taxon>
        <taxon>Opitutia</taxon>
        <taxon>Puniceicoccales</taxon>
        <taxon>Coraliomargaritaceae</taxon>
        <taxon>Coraliomargarita</taxon>
    </lineage>
</organism>
<dbReference type="Proteomes" id="UP000247099">
    <property type="component" value="Unassembled WGS sequence"/>
</dbReference>
<dbReference type="OrthoDB" id="9806869at2"/>
<dbReference type="InParanoid" id="A0A317ZF89"/>
<evidence type="ECO:0000313" key="2">
    <source>
        <dbReference type="Proteomes" id="UP000247099"/>
    </source>
</evidence>
<dbReference type="Pfam" id="PF13366">
    <property type="entry name" value="PDDEXK_3"/>
    <property type="match status" value="1"/>
</dbReference>
<dbReference type="NCBIfam" id="TIGR04256">
    <property type="entry name" value="GxxExxY"/>
    <property type="match status" value="1"/>
</dbReference>
<comment type="caution">
    <text evidence="1">The sequence shown here is derived from an EMBL/GenBank/DDBJ whole genome shotgun (WGS) entry which is preliminary data.</text>
</comment>
<dbReference type="AlphaFoldDB" id="A0A317ZF89"/>
<sequence>MGELSETIIGAAIEVHRELGPGLLESTYEACLAHELNLQGIKAVRQKKQPIYYKGLEIDEAYRIDVIVEDEIILELKVVDEFNDIHLAQLLTYLKLSGCSLGYLINFNVPLLKNGIKRVVNNHTEL</sequence>
<accession>A0A317ZF89</accession>
<reference evidence="1 2" key="1">
    <citation type="submission" date="2018-05" db="EMBL/GenBank/DDBJ databases">
        <title>Coraliomargarita sinensis sp. nov., isolated from a marine solar saltern.</title>
        <authorList>
            <person name="Zhou L.Y."/>
        </authorList>
    </citation>
    <scope>NUCLEOTIDE SEQUENCE [LARGE SCALE GENOMIC DNA]</scope>
    <source>
        <strain evidence="1 2">WN38</strain>
    </source>
</reference>
<proteinExistence type="predicted"/>
<dbReference type="InterPro" id="IPR026350">
    <property type="entry name" value="GxxExxY"/>
</dbReference>
<name>A0A317ZF89_9BACT</name>
<evidence type="ECO:0000313" key="1">
    <source>
        <dbReference type="EMBL" id="PXA04116.1"/>
    </source>
</evidence>